<sequence>MRSTYLFLSVAAQLASAFVIPDESILADIVSETRQPVNDQLAKADVDMSLLGISHNEHRGPGRHGDWRDDDEYPRHGDWPGHGDWRRHGDWPDDDECPEHGDWPGYDEDPHGRWPGDEHPGYGRRPGYGGWPGQGDDREDRYRRIDACPGPLCRKDRTTWELIKECEHTSRLAELIADDKALIEILNSTTGNHTFFAPTNHVLEKLPRERNGPSSKFMSSLLRYHILPGRFSIHHVAGHQTLATKLEEPALGFNLPQRIAVRQHHDGVVLNGKSRVVGADMKTKNGIIHIITSPLHPPPETRTMLHHSPAHFSTFTLALAHTKLTYNLDPAQRKGGTTFVPTNAAFRRLGEHVNRFLFSAQGEGCLRALMQYHIVPNRTLYSDVLYSNGKAQGLFSSHGNGHGHGHKCENGCVDGPEEDSVNVRLVTLLKERDLGIDIKRGFGEVGMRVNGFGRVERLDLLARDGVVHVLDRVLVPPSKIQIKVIFEGENEEELMIEDLVGRLDGCVYEGTHGEL</sequence>
<dbReference type="InterPro" id="IPR000782">
    <property type="entry name" value="FAS1_domain"/>
</dbReference>
<dbReference type="PANTHER" id="PTHR10900:SF125">
    <property type="entry name" value="FAS1 DOMAIN-CONTAINING PROTEIN YLR001C"/>
    <property type="match status" value="1"/>
</dbReference>
<reference evidence="5" key="1">
    <citation type="journal article" date="2017" name="Nat. Microbiol.">
        <title>Global analysis of biosynthetic gene clusters reveals vast potential of secondary metabolite production in Penicillium species.</title>
        <authorList>
            <person name="Nielsen J.C."/>
            <person name="Grijseels S."/>
            <person name="Prigent S."/>
            <person name="Ji B."/>
            <person name="Dainat J."/>
            <person name="Nielsen K.F."/>
            <person name="Frisvad J.C."/>
            <person name="Workman M."/>
            <person name="Nielsen J."/>
        </authorList>
    </citation>
    <scope>NUCLEOTIDE SEQUENCE [LARGE SCALE GENOMIC DNA]</scope>
    <source>
        <strain evidence="5">IBT 29486</strain>
    </source>
</reference>
<dbReference type="AlphaFoldDB" id="A0A1V6RF51"/>
<dbReference type="Proteomes" id="UP000191518">
    <property type="component" value="Unassembled WGS sequence"/>
</dbReference>
<organism evidence="4 5">
    <name type="scientific">Penicillium vulpinum</name>
    <dbReference type="NCBI Taxonomy" id="29845"/>
    <lineage>
        <taxon>Eukaryota</taxon>
        <taxon>Fungi</taxon>
        <taxon>Dikarya</taxon>
        <taxon>Ascomycota</taxon>
        <taxon>Pezizomycotina</taxon>
        <taxon>Eurotiomycetes</taxon>
        <taxon>Eurotiomycetidae</taxon>
        <taxon>Eurotiales</taxon>
        <taxon>Aspergillaceae</taxon>
        <taxon>Penicillium</taxon>
    </lineage>
</organism>
<feature type="compositionally biased region" description="Gly residues" evidence="1">
    <location>
        <begin position="124"/>
        <end position="133"/>
    </location>
</feature>
<feature type="compositionally biased region" description="Basic and acidic residues" evidence="1">
    <location>
        <begin position="98"/>
        <end position="121"/>
    </location>
</feature>
<feature type="domain" description="FAS1" evidence="3">
    <location>
        <begin position="299"/>
        <end position="474"/>
    </location>
</feature>
<dbReference type="InterPro" id="IPR050904">
    <property type="entry name" value="Adhesion/Biosynth-related"/>
</dbReference>
<dbReference type="OrthoDB" id="7700931at2759"/>
<feature type="region of interest" description="Disordered" evidence="1">
    <location>
        <begin position="96"/>
        <end position="136"/>
    </location>
</feature>
<keyword evidence="5" id="KW-1185">Reference proteome</keyword>
<dbReference type="PANTHER" id="PTHR10900">
    <property type="entry name" value="PERIOSTIN-RELATED"/>
    <property type="match status" value="1"/>
</dbReference>
<feature type="region of interest" description="Disordered" evidence="1">
    <location>
        <begin position="53"/>
        <end position="83"/>
    </location>
</feature>
<accession>A0A1V6RF51</accession>
<dbReference type="STRING" id="29845.A0A1V6RF51"/>
<evidence type="ECO:0000313" key="4">
    <source>
        <dbReference type="EMBL" id="OQE00180.1"/>
    </source>
</evidence>
<dbReference type="InterPro" id="IPR036378">
    <property type="entry name" value="FAS1_dom_sf"/>
</dbReference>
<feature type="signal peptide" evidence="2">
    <location>
        <begin position="1"/>
        <end position="17"/>
    </location>
</feature>
<gene>
    <name evidence="4" type="ORF">PENVUL_c057G04879</name>
</gene>
<dbReference type="Pfam" id="PF02469">
    <property type="entry name" value="Fasciclin"/>
    <property type="match status" value="2"/>
</dbReference>
<evidence type="ECO:0000313" key="5">
    <source>
        <dbReference type="Proteomes" id="UP000191518"/>
    </source>
</evidence>
<keyword evidence="2" id="KW-0732">Signal</keyword>
<dbReference type="SUPFAM" id="SSF82153">
    <property type="entry name" value="FAS1 domain"/>
    <property type="match status" value="2"/>
</dbReference>
<proteinExistence type="predicted"/>
<feature type="domain" description="FAS1" evidence="3">
    <location>
        <begin position="156"/>
        <end position="295"/>
    </location>
</feature>
<evidence type="ECO:0000256" key="2">
    <source>
        <dbReference type="SAM" id="SignalP"/>
    </source>
</evidence>
<dbReference type="EMBL" id="MDYP01000057">
    <property type="protein sequence ID" value="OQE00180.1"/>
    <property type="molecule type" value="Genomic_DNA"/>
</dbReference>
<evidence type="ECO:0000259" key="3">
    <source>
        <dbReference type="PROSITE" id="PS50213"/>
    </source>
</evidence>
<protein>
    <recommendedName>
        <fullName evidence="3">FAS1 domain-containing protein</fullName>
    </recommendedName>
</protein>
<feature type="compositionally biased region" description="Basic and acidic residues" evidence="1">
    <location>
        <begin position="55"/>
        <end position="83"/>
    </location>
</feature>
<dbReference type="Gene3D" id="2.30.180.10">
    <property type="entry name" value="FAS1 domain"/>
    <property type="match status" value="2"/>
</dbReference>
<evidence type="ECO:0000256" key="1">
    <source>
        <dbReference type="SAM" id="MobiDB-lite"/>
    </source>
</evidence>
<dbReference type="PROSITE" id="PS50213">
    <property type="entry name" value="FAS1"/>
    <property type="match status" value="2"/>
</dbReference>
<dbReference type="SMART" id="SM00554">
    <property type="entry name" value="FAS1"/>
    <property type="match status" value="2"/>
</dbReference>
<comment type="caution">
    <text evidence="4">The sequence shown here is derived from an EMBL/GenBank/DDBJ whole genome shotgun (WGS) entry which is preliminary data.</text>
</comment>
<feature type="chain" id="PRO_5012054002" description="FAS1 domain-containing protein" evidence="2">
    <location>
        <begin position="18"/>
        <end position="515"/>
    </location>
</feature>
<name>A0A1V6RF51_9EURO</name>